<evidence type="ECO:0000313" key="3">
    <source>
        <dbReference type="EMBL" id="MFD1889268.1"/>
    </source>
</evidence>
<protein>
    <submittedName>
        <fullName evidence="3">DUF1707 domain-containing protein</fullName>
    </submittedName>
</protein>
<organism evidence="3 4">
    <name type="scientific">Luteococcus peritonei</name>
    <dbReference type="NCBI Taxonomy" id="88874"/>
    <lineage>
        <taxon>Bacteria</taxon>
        <taxon>Bacillati</taxon>
        <taxon>Actinomycetota</taxon>
        <taxon>Actinomycetes</taxon>
        <taxon>Propionibacteriales</taxon>
        <taxon>Propionibacteriaceae</taxon>
        <taxon>Luteococcus</taxon>
    </lineage>
</organism>
<keyword evidence="4" id="KW-1185">Reference proteome</keyword>
<reference evidence="4" key="1">
    <citation type="journal article" date="2019" name="Int. J. Syst. Evol. Microbiol.">
        <title>The Global Catalogue of Microorganisms (GCM) 10K type strain sequencing project: providing services to taxonomists for standard genome sequencing and annotation.</title>
        <authorList>
            <consortium name="The Broad Institute Genomics Platform"/>
            <consortium name="The Broad Institute Genome Sequencing Center for Infectious Disease"/>
            <person name="Wu L."/>
            <person name="Ma J."/>
        </authorList>
    </citation>
    <scope>NUCLEOTIDE SEQUENCE [LARGE SCALE GENOMIC DNA]</scope>
    <source>
        <strain evidence="4">CAIM 431</strain>
    </source>
</reference>
<comment type="caution">
    <text evidence="3">The sequence shown here is derived from an EMBL/GenBank/DDBJ whole genome shotgun (WGS) entry which is preliminary data.</text>
</comment>
<accession>A0ABW4RUI2</accession>
<feature type="domain" description="Cell wall-active antibiotics response LiaF-like C-terminal" evidence="2">
    <location>
        <begin position="117"/>
        <end position="173"/>
    </location>
</feature>
<dbReference type="PANTHER" id="PTHR40763">
    <property type="entry name" value="MEMBRANE PROTEIN-RELATED"/>
    <property type="match status" value="1"/>
</dbReference>
<dbReference type="InterPro" id="IPR012551">
    <property type="entry name" value="DUF1707_SHOCT-like"/>
</dbReference>
<dbReference type="EMBL" id="JBHUFZ010000008">
    <property type="protein sequence ID" value="MFD1889268.1"/>
    <property type="molecule type" value="Genomic_DNA"/>
</dbReference>
<dbReference type="Pfam" id="PF08044">
    <property type="entry name" value="DUF1707"/>
    <property type="match status" value="1"/>
</dbReference>
<feature type="domain" description="DUF1707" evidence="1">
    <location>
        <begin position="15"/>
        <end position="65"/>
    </location>
</feature>
<gene>
    <name evidence="3" type="ORF">ACFSCS_03575</name>
</gene>
<dbReference type="Pfam" id="PF09922">
    <property type="entry name" value="LiaF-like_C"/>
    <property type="match status" value="1"/>
</dbReference>
<proteinExistence type="predicted"/>
<evidence type="ECO:0000313" key="4">
    <source>
        <dbReference type="Proteomes" id="UP001597326"/>
    </source>
</evidence>
<evidence type="ECO:0000259" key="1">
    <source>
        <dbReference type="Pfam" id="PF08044"/>
    </source>
</evidence>
<evidence type="ECO:0000259" key="2">
    <source>
        <dbReference type="Pfam" id="PF09922"/>
    </source>
</evidence>
<sequence>MSTADLPAVPDRGSMRCADSDRELVATLLNTAYAEGRITREEHDERLDATWAARTFAELEQLTADITPATASMPVPAGERRGVVVDPSQQNPQADSLVTVMGTVRREGSWRLRRRTTGLVVMGDAKLDLRGATLEAQECVISLPVLLGDVKITIPDGIAVRDETTTVMGDVKIRGVRPAPPGAPVVVLRGLVLMGDVKVLGPDHVPLGRRLGLS</sequence>
<dbReference type="PANTHER" id="PTHR40763:SF4">
    <property type="entry name" value="DUF1707 DOMAIN-CONTAINING PROTEIN"/>
    <property type="match status" value="1"/>
</dbReference>
<dbReference type="Proteomes" id="UP001597326">
    <property type="component" value="Unassembled WGS sequence"/>
</dbReference>
<dbReference type="RefSeq" id="WP_343872262.1">
    <property type="nucleotide sequence ID" value="NZ_BAAAIX010000007.1"/>
</dbReference>
<dbReference type="InterPro" id="IPR024425">
    <property type="entry name" value="LiaF-like_C"/>
</dbReference>
<name>A0ABW4RUI2_9ACTN</name>